<proteinExistence type="inferred from homology"/>
<dbReference type="EC" id="2.3.1.234" evidence="6"/>
<dbReference type="NCBIfam" id="TIGR03723">
    <property type="entry name" value="T6A_TsaD_YgjD"/>
    <property type="match status" value="1"/>
</dbReference>
<evidence type="ECO:0000313" key="8">
    <source>
        <dbReference type="EMBL" id="OGY92942.1"/>
    </source>
</evidence>
<dbReference type="HAMAP" id="MF_01445">
    <property type="entry name" value="TsaD"/>
    <property type="match status" value="1"/>
</dbReference>
<protein>
    <recommendedName>
        <fullName evidence="6">tRNA N6-adenosine threonylcarbamoyltransferase</fullName>
        <ecNumber evidence="6">2.3.1.234</ecNumber>
    </recommendedName>
    <alternativeName>
        <fullName evidence="6">N6-L-threonylcarbamoyladenine synthase</fullName>
        <shortName evidence="6">t(6)A synthase</shortName>
    </alternativeName>
    <alternativeName>
        <fullName evidence="6">t(6)A37 threonylcarbamoyladenosine biosynthesis protein TsaD</fullName>
    </alternativeName>
    <alternativeName>
        <fullName evidence="6">tRNA threonylcarbamoyladenosine biosynthesis protein TsaD</fullName>
    </alternativeName>
</protein>
<comment type="caution">
    <text evidence="8">The sequence shown here is derived from an EMBL/GenBank/DDBJ whole genome shotgun (WGS) entry which is preliminary data.</text>
</comment>
<dbReference type="GO" id="GO:0002949">
    <property type="term" value="P:tRNA threonylcarbamoyladenosine modification"/>
    <property type="evidence" value="ECO:0007669"/>
    <property type="project" value="UniProtKB-UniRule"/>
</dbReference>
<evidence type="ECO:0000313" key="9">
    <source>
        <dbReference type="Proteomes" id="UP000178109"/>
    </source>
</evidence>
<comment type="similarity">
    <text evidence="6">Belongs to the KAE1 / TsaD family.</text>
</comment>
<dbReference type="Pfam" id="PF00814">
    <property type="entry name" value="TsaD"/>
    <property type="match status" value="1"/>
</dbReference>
<dbReference type="PANTHER" id="PTHR11735">
    <property type="entry name" value="TRNA N6-ADENOSINE THREONYLCARBAMOYLTRANSFERASE"/>
    <property type="match status" value="1"/>
</dbReference>
<dbReference type="PROSITE" id="PS01016">
    <property type="entry name" value="GLYCOPROTEASE"/>
    <property type="match status" value="1"/>
</dbReference>
<comment type="catalytic activity">
    <reaction evidence="5 6">
        <text>L-threonylcarbamoyladenylate + adenosine(37) in tRNA = N(6)-L-threonylcarbamoyladenosine(37) in tRNA + AMP + H(+)</text>
        <dbReference type="Rhea" id="RHEA:37059"/>
        <dbReference type="Rhea" id="RHEA-COMP:10162"/>
        <dbReference type="Rhea" id="RHEA-COMP:10163"/>
        <dbReference type="ChEBI" id="CHEBI:15378"/>
        <dbReference type="ChEBI" id="CHEBI:73682"/>
        <dbReference type="ChEBI" id="CHEBI:74411"/>
        <dbReference type="ChEBI" id="CHEBI:74418"/>
        <dbReference type="ChEBI" id="CHEBI:456215"/>
        <dbReference type="EC" id="2.3.1.234"/>
    </reaction>
</comment>
<comment type="function">
    <text evidence="6">Required for the formation of a threonylcarbamoyl group on adenosine at position 37 (t(6)A37) in tRNAs that read codons beginning with adenine. Is involved in the transfer of the threonylcarbamoyl moiety of threonylcarbamoyl-AMP (TC-AMP) to the N6 group of A37, together with TsaE and TsaB. TsaD likely plays a direct catalytic role in this reaction.</text>
</comment>
<keyword evidence="6" id="KW-0963">Cytoplasm</keyword>
<feature type="binding site" evidence="6">
    <location>
        <position position="195"/>
    </location>
    <ligand>
        <name>substrate</name>
    </ligand>
</feature>
<feature type="binding site" evidence="6">
    <location>
        <position position="117"/>
    </location>
    <ligand>
        <name>Fe cation</name>
        <dbReference type="ChEBI" id="CHEBI:24875"/>
    </ligand>
</feature>
<feature type="binding site" evidence="6">
    <location>
        <position position="121"/>
    </location>
    <ligand>
        <name>Fe cation</name>
        <dbReference type="ChEBI" id="CHEBI:24875"/>
    </ligand>
</feature>
<evidence type="ECO:0000256" key="2">
    <source>
        <dbReference type="ARBA" id="ARBA00022694"/>
    </source>
</evidence>
<dbReference type="GO" id="GO:0005506">
    <property type="term" value="F:iron ion binding"/>
    <property type="evidence" value="ECO:0007669"/>
    <property type="project" value="UniProtKB-UniRule"/>
</dbReference>
<dbReference type="InterPro" id="IPR000905">
    <property type="entry name" value="Gcp-like_dom"/>
</dbReference>
<dbReference type="CDD" id="cd24133">
    <property type="entry name" value="ASKHA_NBD_TsaD_bac"/>
    <property type="match status" value="1"/>
</dbReference>
<dbReference type="Proteomes" id="UP000178109">
    <property type="component" value="Unassembled WGS sequence"/>
</dbReference>
<keyword evidence="2 6" id="KW-0819">tRNA processing</keyword>
<dbReference type="SUPFAM" id="SSF53067">
    <property type="entry name" value="Actin-like ATPase domain"/>
    <property type="match status" value="2"/>
</dbReference>
<dbReference type="Gene3D" id="3.30.420.40">
    <property type="match status" value="2"/>
</dbReference>
<comment type="caution">
    <text evidence="6">Lacks conserved residue(s) required for the propagation of feature annotation.</text>
</comment>
<organism evidence="8 9">
    <name type="scientific">Candidatus Komeilibacteria bacterium RIFCSPLOWO2_02_FULL_48_11</name>
    <dbReference type="NCBI Taxonomy" id="1798553"/>
    <lineage>
        <taxon>Bacteria</taxon>
        <taxon>Candidatus Komeiliibacteriota</taxon>
    </lineage>
</organism>
<dbReference type="EMBL" id="MHKO01000009">
    <property type="protein sequence ID" value="OGY92942.1"/>
    <property type="molecule type" value="Genomic_DNA"/>
</dbReference>
<feature type="binding site" evidence="6">
    <location>
        <position position="331"/>
    </location>
    <ligand>
        <name>Fe cation</name>
        <dbReference type="ChEBI" id="CHEBI:24875"/>
    </ligand>
</feature>
<reference evidence="8 9" key="1">
    <citation type="journal article" date="2016" name="Nat. Commun.">
        <title>Thousands of microbial genomes shed light on interconnected biogeochemical processes in an aquifer system.</title>
        <authorList>
            <person name="Anantharaman K."/>
            <person name="Brown C.T."/>
            <person name="Hug L.A."/>
            <person name="Sharon I."/>
            <person name="Castelle C.J."/>
            <person name="Probst A.J."/>
            <person name="Thomas B.C."/>
            <person name="Singh A."/>
            <person name="Wilkins M.J."/>
            <person name="Karaoz U."/>
            <person name="Brodie E.L."/>
            <person name="Williams K.H."/>
            <person name="Hubbard S.S."/>
            <person name="Banfield J.F."/>
        </authorList>
    </citation>
    <scope>NUCLEOTIDE SEQUENCE [LARGE SCALE GENOMIC DNA]</scope>
</reference>
<evidence type="ECO:0000256" key="4">
    <source>
        <dbReference type="ARBA" id="ARBA00023315"/>
    </source>
</evidence>
<keyword evidence="3 6" id="KW-0479">Metal-binding</keyword>
<feature type="binding site" evidence="6">
    <location>
        <begin position="152"/>
        <end position="156"/>
    </location>
    <ligand>
        <name>substrate</name>
    </ligand>
</feature>
<evidence type="ECO:0000256" key="1">
    <source>
        <dbReference type="ARBA" id="ARBA00022679"/>
    </source>
</evidence>
<name>A0A1G2BUZ8_9BACT</name>
<dbReference type="InterPro" id="IPR043129">
    <property type="entry name" value="ATPase_NBD"/>
</dbReference>
<dbReference type="NCBIfam" id="TIGR00329">
    <property type="entry name" value="gcp_kae1"/>
    <property type="match status" value="1"/>
</dbReference>
<evidence type="ECO:0000256" key="3">
    <source>
        <dbReference type="ARBA" id="ARBA00022723"/>
    </source>
</evidence>
<dbReference type="PRINTS" id="PR00789">
    <property type="entry name" value="OSIALOPTASE"/>
</dbReference>
<dbReference type="GO" id="GO:0061711">
    <property type="term" value="F:tRNA N(6)-L-threonylcarbamoyladenine synthase activity"/>
    <property type="evidence" value="ECO:0007669"/>
    <property type="project" value="UniProtKB-EC"/>
</dbReference>
<dbReference type="InterPro" id="IPR022450">
    <property type="entry name" value="TsaD"/>
</dbReference>
<keyword evidence="6" id="KW-0408">Iron</keyword>
<evidence type="ECO:0000259" key="7">
    <source>
        <dbReference type="Pfam" id="PF00814"/>
    </source>
</evidence>
<comment type="subcellular location">
    <subcellularLocation>
        <location evidence="6">Cytoplasm</location>
    </subcellularLocation>
</comment>
<keyword evidence="1 6" id="KW-0808">Transferase</keyword>
<feature type="binding site" evidence="6">
    <location>
        <position position="208"/>
    </location>
    <ligand>
        <name>substrate</name>
    </ligand>
</feature>
<dbReference type="InterPro" id="IPR017861">
    <property type="entry name" value="KAE1/TsaD"/>
</dbReference>
<evidence type="ECO:0000256" key="5">
    <source>
        <dbReference type="ARBA" id="ARBA00048117"/>
    </source>
</evidence>
<comment type="cofactor">
    <cofactor evidence="6">
        <name>Fe(2+)</name>
        <dbReference type="ChEBI" id="CHEBI:29033"/>
    </cofactor>
    <text evidence="6">Binds 1 Fe(2+) ion per subunit.</text>
</comment>
<gene>
    <name evidence="6" type="primary">tsaD</name>
    <name evidence="8" type="ORF">A3H70_02425</name>
</gene>
<evidence type="ECO:0000256" key="6">
    <source>
        <dbReference type="HAMAP-Rule" id="MF_01445"/>
    </source>
</evidence>
<sequence>MLILGIETSCDDTAAALLEVKSGRFRLLNHLTASQTKLHAKYQGIVPEVAARAHLETIIPVLTEVLGHPVETRHASSLLDAIAITTGPGLITSLLIGVETAKALSFAWDVPLVSVNHIEGHIYSVLLSPVAFSETQHAASLQDIKFPAIALIVSGGHTELILMSARGGSASGGKNRGQYRLLGRTRDDASGECFDKAAKMLGLPYPGGPEISKRAKKGNPAAFDLPRPMIHEPGFEFSFSGLKNAIRLLIENIGRDVACNVSTKNDLCAAIEQAIVDVLVYKSLSAVTKYKPKTFILAGGVAANKKLRQTLSDNLPKSTRFLLPQPEYCMDNAAMIAVAAYHQIKKKKFVKYDKLKADANWELV</sequence>
<accession>A0A1G2BUZ8</accession>
<dbReference type="InterPro" id="IPR017860">
    <property type="entry name" value="Peptidase_M22_CS"/>
</dbReference>
<dbReference type="PANTHER" id="PTHR11735:SF6">
    <property type="entry name" value="TRNA N6-ADENOSINE THREONYLCARBAMOYLTRANSFERASE, MITOCHONDRIAL"/>
    <property type="match status" value="1"/>
</dbReference>
<dbReference type="GO" id="GO:0005737">
    <property type="term" value="C:cytoplasm"/>
    <property type="evidence" value="ECO:0007669"/>
    <property type="project" value="UniProtKB-SubCell"/>
</dbReference>
<dbReference type="AlphaFoldDB" id="A0A1G2BUZ8"/>
<keyword evidence="4 6" id="KW-0012">Acyltransferase</keyword>
<feature type="domain" description="Gcp-like" evidence="7">
    <location>
        <begin position="27"/>
        <end position="337"/>
    </location>
</feature>
<dbReference type="STRING" id="1798553.A3H70_02425"/>
<feature type="binding site" evidence="6">
    <location>
        <position position="304"/>
    </location>
    <ligand>
        <name>substrate</name>
    </ligand>
</feature>